<protein>
    <recommendedName>
        <fullName evidence="6">Mid2 domain-containing protein</fullName>
    </recommendedName>
</protein>
<keyword evidence="2" id="KW-0812">Transmembrane</keyword>
<evidence type="ECO:0008006" key="6">
    <source>
        <dbReference type="Google" id="ProtNLM"/>
    </source>
</evidence>
<sequence length="383" mass="42533">MWTFIWLLLSVPLILGQTVRVLETVEPESSWWSYHRFESFRRTRPESWRTFVAGGTPFATFDREAFAEFNFTGTSLAYYAEYWPADYSVATGLRVDGDLTVIDLRDTSNLRLDVQPPVQELFRISGLDNVLHTVRVEFPPGNWTANIVGRFSFTHLLDESSESSSPTPTPNPPTASSTSELSQTASLGIDTTQTEVSPEATEDSSIAATPPQEEQSTGSLSTPAIVGIALGFAISILLVVAIILLLRHVKRQKEGPPPGTVRIKHSPRIDIDNPLTCTSSPRQLPLYYEQRQPDRQPHHAWASPSLTSFSQASSGSRDFGTSLSSRDMISHHSTQKDEDIDQPPPYSYPKHPHLLAGISDVPPLPPLHDDKKPLRPPLNVYNP</sequence>
<evidence type="ECO:0000313" key="4">
    <source>
        <dbReference type="EMBL" id="TFK28314.1"/>
    </source>
</evidence>
<feature type="compositionally biased region" description="Polar residues" evidence="1">
    <location>
        <begin position="203"/>
        <end position="219"/>
    </location>
</feature>
<proteinExistence type="predicted"/>
<evidence type="ECO:0000256" key="2">
    <source>
        <dbReference type="SAM" id="Phobius"/>
    </source>
</evidence>
<evidence type="ECO:0000256" key="1">
    <source>
        <dbReference type="SAM" id="MobiDB-lite"/>
    </source>
</evidence>
<dbReference type="AlphaFoldDB" id="A0A5C3L5M6"/>
<accession>A0A5C3L5M6</accession>
<feature type="compositionally biased region" description="Polar residues" evidence="1">
    <location>
        <begin position="181"/>
        <end position="196"/>
    </location>
</feature>
<reference evidence="4 5" key="1">
    <citation type="journal article" date="2019" name="Nat. Ecol. Evol.">
        <title>Megaphylogeny resolves global patterns of mushroom evolution.</title>
        <authorList>
            <person name="Varga T."/>
            <person name="Krizsan K."/>
            <person name="Foldi C."/>
            <person name="Dima B."/>
            <person name="Sanchez-Garcia M."/>
            <person name="Sanchez-Ramirez S."/>
            <person name="Szollosi G.J."/>
            <person name="Szarkandi J.G."/>
            <person name="Papp V."/>
            <person name="Albert L."/>
            <person name="Andreopoulos W."/>
            <person name="Angelini C."/>
            <person name="Antonin V."/>
            <person name="Barry K.W."/>
            <person name="Bougher N.L."/>
            <person name="Buchanan P."/>
            <person name="Buyck B."/>
            <person name="Bense V."/>
            <person name="Catcheside P."/>
            <person name="Chovatia M."/>
            <person name="Cooper J."/>
            <person name="Damon W."/>
            <person name="Desjardin D."/>
            <person name="Finy P."/>
            <person name="Geml J."/>
            <person name="Haridas S."/>
            <person name="Hughes K."/>
            <person name="Justo A."/>
            <person name="Karasinski D."/>
            <person name="Kautmanova I."/>
            <person name="Kiss B."/>
            <person name="Kocsube S."/>
            <person name="Kotiranta H."/>
            <person name="LaButti K.M."/>
            <person name="Lechner B.E."/>
            <person name="Liimatainen K."/>
            <person name="Lipzen A."/>
            <person name="Lukacs Z."/>
            <person name="Mihaltcheva S."/>
            <person name="Morgado L.N."/>
            <person name="Niskanen T."/>
            <person name="Noordeloos M.E."/>
            <person name="Ohm R.A."/>
            <person name="Ortiz-Santana B."/>
            <person name="Ovrebo C."/>
            <person name="Racz N."/>
            <person name="Riley R."/>
            <person name="Savchenko A."/>
            <person name="Shiryaev A."/>
            <person name="Soop K."/>
            <person name="Spirin V."/>
            <person name="Szebenyi C."/>
            <person name="Tomsovsky M."/>
            <person name="Tulloss R.E."/>
            <person name="Uehling J."/>
            <person name="Grigoriev I.V."/>
            <person name="Vagvolgyi C."/>
            <person name="Papp T."/>
            <person name="Martin F.M."/>
            <person name="Miettinen O."/>
            <person name="Hibbett D.S."/>
            <person name="Nagy L.G."/>
        </authorList>
    </citation>
    <scope>NUCLEOTIDE SEQUENCE [LARGE SCALE GENOMIC DNA]</scope>
    <source>
        <strain evidence="4 5">CBS 121175</strain>
    </source>
</reference>
<keyword evidence="2" id="KW-0472">Membrane</keyword>
<keyword evidence="5" id="KW-1185">Reference proteome</keyword>
<keyword evidence="3" id="KW-0732">Signal</keyword>
<dbReference type="Proteomes" id="UP000307440">
    <property type="component" value="Unassembled WGS sequence"/>
</dbReference>
<feature type="region of interest" description="Disordered" evidence="1">
    <location>
        <begin position="159"/>
        <end position="219"/>
    </location>
</feature>
<keyword evidence="2" id="KW-1133">Transmembrane helix</keyword>
<organism evidence="4 5">
    <name type="scientific">Coprinopsis marcescibilis</name>
    <name type="common">Agaric fungus</name>
    <name type="synonym">Psathyrella marcescibilis</name>
    <dbReference type="NCBI Taxonomy" id="230819"/>
    <lineage>
        <taxon>Eukaryota</taxon>
        <taxon>Fungi</taxon>
        <taxon>Dikarya</taxon>
        <taxon>Basidiomycota</taxon>
        <taxon>Agaricomycotina</taxon>
        <taxon>Agaricomycetes</taxon>
        <taxon>Agaricomycetidae</taxon>
        <taxon>Agaricales</taxon>
        <taxon>Agaricineae</taxon>
        <taxon>Psathyrellaceae</taxon>
        <taxon>Coprinopsis</taxon>
    </lineage>
</organism>
<feature type="chain" id="PRO_5023121707" description="Mid2 domain-containing protein" evidence="3">
    <location>
        <begin position="17"/>
        <end position="383"/>
    </location>
</feature>
<evidence type="ECO:0000256" key="3">
    <source>
        <dbReference type="SAM" id="SignalP"/>
    </source>
</evidence>
<evidence type="ECO:0000313" key="5">
    <source>
        <dbReference type="Proteomes" id="UP000307440"/>
    </source>
</evidence>
<feature type="transmembrane region" description="Helical" evidence="2">
    <location>
        <begin position="224"/>
        <end position="246"/>
    </location>
</feature>
<name>A0A5C3L5M6_COPMA</name>
<feature type="region of interest" description="Disordered" evidence="1">
    <location>
        <begin position="252"/>
        <end position="383"/>
    </location>
</feature>
<feature type="compositionally biased region" description="Basic and acidic residues" evidence="1">
    <location>
        <begin position="328"/>
        <end position="337"/>
    </location>
</feature>
<feature type="compositionally biased region" description="Polar residues" evidence="1">
    <location>
        <begin position="304"/>
        <end position="327"/>
    </location>
</feature>
<dbReference type="EMBL" id="ML210157">
    <property type="protein sequence ID" value="TFK28314.1"/>
    <property type="molecule type" value="Genomic_DNA"/>
</dbReference>
<feature type="signal peptide" evidence="3">
    <location>
        <begin position="1"/>
        <end position="16"/>
    </location>
</feature>
<gene>
    <name evidence="4" type="ORF">FA15DRAFT_691958</name>
</gene>